<evidence type="ECO:0000256" key="1">
    <source>
        <dbReference type="SAM" id="MobiDB-lite"/>
    </source>
</evidence>
<feature type="region of interest" description="Disordered" evidence="1">
    <location>
        <begin position="1"/>
        <end position="24"/>
    </location>
</feature>
<keyword evidence="3" id="KW-1185">Reference proteome</keyword>
<feature type="compositionally biased region" description="Basic and acidic residues" evidence="1">
    <location>
        <begin position="1"/>
        <end position="11"/>
    </location>
</feature>
<protein>
    <submittedName>
        <fullName evidence="2">Uncharacterized protein</fullName>
    </submittedName>
</protein>
<accession>A0AAV7P8T8</accession>
<sequence>MERMSENDGHKQSCVLTGGGSRDHVDEGCRKALACYLQGPQSVQRSLGLRFRGGKEWRGPQERRKGAPRVTRNQQYLLRSISSTRIPKRKAMAKSRLAPNRKYIRDSGNMREEVKGQQVVMGMGTTKKWSPVRLRWRSRRREEGMDMK</sequence>
<feature type="compositionally biased region" description="Basic and acidic residues" evidence="1">
    <location>
        <begin position="53"/>
        <end position="65"/>
    </location>
</feature>
<dbReference type="EMBL" id="JANPWB010000011">
    <property type="protein sequence ID" value="KAJ1124169.1"/>
    <property type="molecule type" value="Genomic_DNA"/>
</dbReference>
<evidence type="ECO:0000313" key="3">
    <source>
        <dbReference type="Proteomes" id="UP001066276"/>
    </source>
</evidence>
<dbReference type="Proteomes" id="UP001066276">
    <property type="component" value="Chromosome 7"/>
</dbReference>
<gene>
    <name evidence="2" type="ORF">NDU88_002630</name>
</gene>
<dbReference type="AlphaFoldDB" id="A0AAV7P8T8"/>
<evidence type="ECO:0000313" key="2">
    <source>
        <dbReference type="EMBL" id="KAJ1124169.1"/>
    </source>
</evidence>
<comment type="caution">
    <text evidence="2">The sequence shown here is derived from an EMBL/GenBank/DDBJ whole genome shotgun (WGS) entry which is preliminary data.</text>
</comment>
<proteinExistence type="predicted"/>
<name>A0AAV7P8T8_PLEWA</name>
<reference evidence="2" key="1">
    <citation type="journal article" date="2022" name="bioRxiv">
        <title>Sequencing and chromosome-scale assembly of the giantPleurodeles waltlgenome.</title>
        <authorList>
            <person name="Brown T."/>
            <person name="Elewa A."/>
            <person name="Iarovenko S."/>
            <person name="Subramanian E."/>
            <person name="Araus A.J."/>
            <person name="Petzold A."/>
            <person name="Susuki M."/>
            <person name="Suzuki K.-i.T."/>
            <person name="Hayashi T."/>
            <person name="Toyoda A."/>
            <person name="Oliveira C."/>
            <person name="Osipova E."/>
            <person name="Leigh N.D."/>
            <person name="Simon A."/>
            <person name="Yun M.H."/>
        </authorList>
    </citation>
    <scope>NUCLEOTIDE SEQUENCE</scope>
    <source>
        <strain evidence="2">20211129_DDA</strain>
        <tissue evidence="2">Liver</tissue>
    </source>
</reference>
<organism evidence="2 3">
    <name type="scientific">Pleurodeles waltl</name>
    <name type="common">Iberian ribbed newt</name>
    <dbReference type="NCBI Taxonomy" id="8319"/>
    <lineage>
        <taxon>Eukaryota</taxon>
        <taxon>Metazoa</taxon>
        <taxon>Chordata</taxon>
        <taxon>Craniata</taxon>
        <taxon>Vertebrata</taxon>
        <taxon>Euteleostomi</taxon>
        <taxon>Amphibia</taxon>
        <taxon>Batrachia</taxon>
        <taxon>Caudata</taxon>
        <taxon>Salamandroidea</taxon>
        <taxon>Salamandridae</taxon>
        <taxon>Pleurodelinae</taxon>
        <taxon>Pleurodeles</taxon>
    </lineage>
</organism>
<feature type="region of interest" description="Disordered" evidence="1">
    <location>
        <begin position="52"/>
        <end position="71"/>
    </location>
</feature>